<evidence type="ECO:0000256" key="1">
    <source>
        <dbReference type="SAM" id="MobiDB-lite"/>
    </source>
</evidence>
<organism evidence="2 3">
    <name type="scientific">Drosophila suzukii</name>
    <name type="common">Spotted-wing drosophila fruit fly</name>
    <dbReference type="NCBI Taxonomy" id="28584"/>
    <lineage>
        <taxon>Eukaryota</taxon>
        <taxon>Metazoa</taxon>
        <taxon>Ecdysozoa</taxon>
        <taxon>Arthropoda</taxon>
        <taxon>Hexapoda</taxon>
        <taxon>Insecta</taxon>
        <taxon>Pterygota</taxon>
        <taxon>Neoptera</taxon>
        <taxon>Endopterygota</taxon>
        <taxon>Diptera</taxon>
        <taxon>Brachycera</taxon>
        <taxon>Muscomorpha</taxon>
        <taxon>Ephydroidea</taxon>
        <taxon>Drosophilidae</taxon>
        <taxon>Drosophila</taxon>
        <taxon>Sophophora</taxon>
    </lineage>
</organism>
<keyword evidence="2" id="KW-1185">Reference proteome</keyword>
<evidence type="ECO:0000313" key="3">
    <source>
        <dbReference type="RefSeq" id="XP_070852675.1"/>
    </source>
</evidence>
<proteinExistence type="predicted"/>
<feature type="compositionally biased region" description="Polar residues" evidence="1">
    <location>
        <begin position="90"/>
        <end position="101"/>
    </location>
</feature>
<dbReference type="GeneID" id="139353159"/>
<feature type="compositionally biased region" description="Basic and acidic residues" evidence="1">
    <location>
        <begin position="17"/>
        <end position="82"/>
    </location>
</feature>
<reference evidence="3" key="1">
    <citation type="submission" date="2025-08" db="UniProtKB">
        <authorList>
            <consortium name="RefSeq"/>
        </authorList>
    </citation>
    <scope>IDENTIFICATION</scope>
</reference>
<name>A0ABM4TRT4_DROSZ</name>
<gene>
    <name evidence="3" type="primary">LOC139353159</name>
</gene>
<dbReference type="RefSeq" id="XP_070852675.1">
    <property type="nucleotide sequence ID" value="XM_070996574.1"/>
</dbReference>
<dbReference type="Proteomes" id="UP001652628">
    <property type="component" value="Chromosome 3"/>
</dbReference>
<feature type="region of interest" description="Disordered" evidence="1">
    <location>
        <begin position="17"/>
        <end position="116"/>
    </location>
</feature>
<protein>
    <submittedName>
        <fullName evidence="3">Uncharacterized protein</fullName>
    </submittedName>
</protein>
<sequence>MAGRLPDTRRIRVVTARRREFGDLDGERESLETKNGERESLETKDGDRESLETKDGERESLKTKDGDREKMETSRARQEYLSRELWTGRGSATSRQWSGTQACHKHQGKQRDCSSGRSIDWKDKWVNQEARILDPEWRDPAGHAQKGNNGSRKPYIRPRRAGSWISRSRGVKPSRSVKVPSEQSVKQIIYEGATTKRVVGSSAVGSTQGARSPRRDVRDWDIRNLRIETQVAEFWKVLPRKASAWRARLVHPSLRTVTLP</sequence>
<evidence type="ECO:0000313" key="2">
    <source>
        <dbReference type="Proteomes" id="UP001652628"/>
    </source>
</evidence>
<accession>A0ABM4TRT4</accession>
<feature type="region of interest" description="Disordered" evidence="1">
    <location>
        <begin position="136"/>
        <end position="162"/>
    </location>
</feature>